<protein>
    <submittedName>
        <fullName evidence="8">DoxX family protein</fullName>
    </submittedName>
</protein>
<keyword evidence="6 7" id="KW-0472">Membrane</keyword>
<evidence type="ECO:0000256" key="6">
    <source>
        <dbReference type="ARBA" id="ARBA00023136"/>
    </source>
</evidence>
<evidence type="ECO:0000256" key="3">
    <source>
        <dbReference type="ARBA" id="ARBA00022475"/>
    </source>
</evidence>
<keyword evidence="5 7" id="KW-1133">Transmembrane helix</keyword>
<dbReference type="InterPro" id="IPR051907">
    <property type="entry name" value="DoxX-like_oxidoreductase"/>
</dbReference>
<evidence type="ECO:0000256" key="7">
    <source>
        <dbReference type="SAM" id="Phobius"/>
    </source>
</evidence>
<evidence type="ECO:0000313" key="9">
    <source>
        <dbReference type="Proteomes" id="UP000579250"/>
    </source>
</evidence>
<comment type="similarity">
    <text evidence="2">Belongs to the DoxX family.</text>
</comment>
<comment type="subcellular location">
    <subcellularLocation>
        <location evidence="1">Cell membrane</location>
        <topology evidence="1">Multi-pass membrane protein</topology>
    </subcellularLocation>
</comment>
<dbReference type="PANTHER" id="PTHR33452">
    <property type="entry name" value="OXIDOREDUCTASE CATD-RELATED"/>
    <property type="match status" value="1"/>
</dbReference>
<accession>A0A846Z326</accession>
<dbReference type="AlphaFoldDB" id="A0A846Z326"/>
<proteinExistence type="inferred from homology"/>
<name>A0A846Z326_9ACTN</name>
<evidence type="ECO:0000256" key="2">
    <source>
        <dbReference type="ARBA" id="ARBA00006679"/>
    </source>
</evidence>
<keyword evidence="9" id="KW-1185">Reference proteome</keyword>
<dbReference type="Pfam" id="PF07681">
    <property type="entry name" value="DoxX"/>
    <property type="match status" value="1"/>
</dbReference>
<dbReference type="InterPro" id="IPR032808">
    <property type="entry name" value="DoxX"/>
</dbReference>
<keyword evidence="3" id="KW-1003">Cell membrane</keyword>
<dbReference type="EMBL" id="JAAXPI010000014">
    <property type="protein sequence ID" value="NKZ04696.1"/>
    <property type="molecule type" value="Genomic_DNA"/>
</dbReference>
<dbReference type="Proteomes" id="UP000579250">
    <property type="component" value="Unassembled WGS sequence"/>
</dbReference>
<dbReference type="GO" id="GO:0005886">
    <property type="term" value="C:plasma membrane"/>
    <property type="evidence" value="ECO:0007669"/>
    <property type="project" value="UniProtKB-SubCell"/>
</dbReference>
<evidence type="ECO:0000256" key="4">
    <source>
        <dbReference type="ARBA" id="ARBA00022692"/>
    </source>
</evidence>
<feature type="transmembrane region" description="Helical" evidence="7">
    <location>
        <begin position="12"/>
        <end position="34"/>
    </location>
</feature>
<evidence type="ECO:0000256" key="5">
    <source>
        <dbReference type="ARBA" id="ARBA00022989"/>
    </source>
</evidence>
<feature type="transmembrane region" description="Helical" evidence="7">
    <location>
        <begin position="107"/>
        <end position="125"/>
    </location>
</feature>
<organism evidence="8 9">
    <name type="scientific">Actinomadura latina</name>
    <dbReference type="NCBI Taxonomy" id="163603"/>
    <lineage>
        <taxon>Bacteria</taxon>
        <taxon>Bacillati</taxon>
        <taxon>Actinomycetota</taxon>
        <taxon>Actinomycetes</taxon>
        <taxon>Streptosporangiales</taxon>
        <taxon>Thermomonosporaceae</taxon>
        <taxon>Actinomadura</taxon>
    </lineage>
</organism>
<gene>
    <name evidence="8" type="ORF">HGB48_13165</name>
</gene>
<keyword evidence="4 7" id="KW-0812">Transmembrane</keyword>
<reference evidence="8 9" key="1">
    <citation type="submission" date="2020-04" db="EMBL/GenBank/DDBJ databases">
        <title>MicrobeNet Type strains.</title>
        <authorList>
            <person name="Nicholson A.C."/>
        </authorList>
    </citation>
    <scope>NUCLEOTIDE SEQUENCE [LARGE SCALE GENOMIC DNA]</scope>
    <source>
        <strain evidence="8 9">ATCC BAA-277</strain>
    </source>
</reference>
<sequence length="143" mass="14854">MPVDRLTGPVLALFRAVVGLLFLCHGVASLFGVLGGNRGSGHAIEAGAWPGWWAALIQFVCGALVLAGLGTRAAAVLASGSMAYAYFTVHQPHALLPLRNGGESAAMFAWAFLLIAVVGPGAWALDSYLAGRRREPVSVPSRT</sequence>
<dbReference type="PANTHER" id="PTHR33452:SF4">
    <property type="entry name" value="BLL4328 PROTEIN"/>
    <property type="match status" value="1"/>
</dbReference>
<comment type="caution">
    <text evidence="8">The sequence shown here is derived from an EMBL/GenBank/DDBJ whole genome shotgun (WGS) entry which is preliminary data.</text>
</comment>
<feature type="transmembrane region" description="Helical" evidence="7">
    <location>
        <begin position="55"/>
        <end position="87"/>
    </location>
</feature>
<evidence type="ECO:0000313" key="8">
    <source>
        <dbReference type="EMBL" id="NKZ04696.1"/>
    </source>
</evidence>
<evidence type="ECO:0000256" key="1">
    <source>
        <dbReference type="ARBA" id="ARBA00004651"/>
    </source>
</evidence>